<dbReference type="Proteomes" id="UP001652640">
    <property type="component" value="Chromosome 20"/>
</dbReference>
<reference evidence="13" key="2">
    <citation type="submission" date="2025-08" db="UniProtKB">
        <authorList>
            <consortium name="RefSeq"/>
        </authorList>
    </citation>
    <scope>IDENTIFICATION</scope>
    <source>
        <tissue evidence="13">Tongue muscle</tissue>
    </source>
</reference>
<evidence type="ECO:0000256" key="10">
    <source>
        <dbReference type="SAM" id="MobiDB-lite"/>
    </source>
</evidence>
<dbReference type="InterPro" id="IPR006094">
    <property type="entry name" value="Oxid_FAD_bind_N"/>
</dbReference>
<dbReference type="Gene3D" id="1.10.45.10">
    <property type="entry name" value="Vanillyl-alcohol Oxidase, Chain A, domain 4"/>
    <property type="match status" value="1"/>
</dbReference>
<dbReference type="Pfam" id="PF02913">
    <property type="entry name" value="FAD-oxidase_C"/>
    <property type="match status" value="1"/>
</dbReference>
<dbReference type="Gene3D" id="3.30.70.2740">
    <property type="match status" value="1"/>
</dbReference>
<evidence type="ECO:0000256" key="5">
    <source>
        <dbReference type="ARBA" id="ARBA00022827"/>
    </source>
</evidence>
<dbReference type="EC" id="1.1.2.4" evidence="9"/>
<evidence type="ECO:0000259" key="11">
    <source>
        <dbReference type="PROSITE" id="PS51387"/>
    </source>
</evidence>
<keyword evidence="12" id="KW-1185">Reference proteome</keyword>
<reference evidence="12" key="1">
    <citation type="journal article" date="2022" name="J. Hered.">
        <title>A De Novo Chromosome-Level Genome Assembly of the White-Tailed Deer, Odocoileus Virginianus.</title>
        <authorList>
            <person name="London E.W."/>
            <person name="Roca A.L."/>
            <person name="Novakofski J.E."/>
            <person name="Mateus-Pinilla N.E."/>
        </authorList>
    </citation>
    <scope>NUCLEOTIDE SEQUENCE [LARGE SCALE GENOMIC DNA]</scope>
</reference>
<evidence type="ECO:0000313" key="13">
    <source>
        <dbReference type="RefSeq" id="XP_070307644.1"/>
    </source>
</evidence>
<dbReference type="PANTHER" id="PTHR11748:SF111">
    <property type="entry name" value="D-LACTATE DEHYDROGENASE, MITOCHONDRIAL-RELATED"/>
    <property type="match status" value="1"/>
</dbReference>
<dbReference type="PROSITE" id="PS51387">
    <property type="entry name" value="FAD_PCMH"/>
    <property type="match status" value="1"/>
</dbReference>
<dbReference type="Pfam" id="PF01565">
    <property type="entry name" value="FAD_binding_4"/>
    <property type="match status" value="1"/>
</dbReference>
<gene>
    <name evidence="13" type="primary">LDHD</name>
</gene>
<dbReference type="PANTHER" id="PTHR11748">
    <property type="entry name" value="D-LACTATE DEHYDROGENASE"/>
    <property type="match status" value="1"/>
</dbReference>
<keyword evidence="7" id="KW-0560">Oxidoreductase</keyword>
<evidence type="ECO:0000313" key="12">
    <source>
        <dbReference type="Proteomes" id="UP001652640"/>
    </source>
</evidence>
<dbReference type="InterPro" id="IPR036318">
    <property type="entry name" value="FAD-bd_PCMH-like_sf"/>
</dbReference>
<comment type="subcellular location">
    <subcellularLocation>
        <location evidence="2">Mitochondrion</location>
    </subcellularLocation>
</comment>
<evidence type="ECO:0000256" key="7">
    <source>
        <dbReference type="ARBA" id="ARBA00023002"/>
    </source>
</evidence>
<evidence type="ECO:0000256" key="1">
    <source>
        <dbReference type="ARBA" id="ARBA00001974"/>
    </source>
</evidence>
<evidence type="ECO:0000256" key="8">
    <source>
        <dbReference type="ARBA" id="ARBA00023128"/>
    </source>
</evidence>
<keyword evidence="4" id="KW-0285">Flavoprotein</keyword>
<dbReference type="InterPro" id="IPR004113">
    <property type="entry name" value="FAD-bd_oxidored_4_C"/>
</dbReference>
<feature type="region of interest" description="Disordered" evidence="10">
    <location>
        <begin position="214"/>
        <end position="262"/>
    </location>
</feature>
<protein>
    <recommendedName>
        <fullName evidence="9">D-lactate dehydrogenase (cytochrome)</fullName>
        <ecNumber evidence="9">1.1.2.4</ecNumber>
    </recommendedName>
</protein>
<dbReference type="SUPFAM" id="SSF55103">
    <property type="entry name" value="FAD-linked oxidases, C-terminal domain"/>
    <property type="match status" value="1"/>
</dbReference>
<name>A0ABM4GWE7_ODOVR</name>
<feature type="domain" description="FAD-binding PCMH-type" evidence="11">
    <location>
        <begin position="62"/>
        <end position="313"/>
    </location>
</feature>
<sequence length="439" mass="46691">MANLLRAATWGLFSWRGYCSRGTQGRLSAGFVEALKAIVGSPHVSTAAVVREQHGHDESMHMCQPPDAVVWPQNVEQVSQLAALCYGQGVPIIPFGTGSGLEGGVCAVQGGVCVNLIRMGRILELNPEDFSVVVEPGVTRKALNTHLRDCGLWFPVDPGADASLCGMAATGASGTNSVRYGTMRDNVLNLEVVLPGGRQLHTAGRGRRFWEQRVFPGGSGAENPPARQEPQEPQVPSLGGEDPQRRALQPPPGFWPGGSQRQRSLVHRVTESWTGLKRLSRKSAAGYNLTGLFVGSEGTLGLITAATLRLHPVPEATVAATCAFPTVQAAVDSTVHILQAAVPVARIGTIVGHVGDGNFHCILLVDPEDPEELLRVQAFAEQLGRRALALHGTCTGEHGIGLGKRQLLLEEVGVVGMETMRQLKATLDPRGLMNPGKVL</sequence>
<keyword evidence="6" id="KW-0809">Transit peptide</keyword>
<organism evidence="12 13">
    <name type="scientific">Odocoileus virginianus</name>
    <name type="common">White-tailed deer</name>
    <dbReference type="NCBI Taxonomy" id="9874"/>
    <lineage>
        <taxon>Eukaryota</taxon>
        <taxon>Metazoa</taxon>
        <taxon>Chordata</taxon>
        <taxon>Craniata</taxon>
        <taxon>Vertebrata</taxon>
        <taxon>Euteleostomi</taxon>
        <taxon>Mammalia</taxon>
        <taxon>Eutheria</taxon>
        <taxon>Laurasiatheria</taxon>
        <taxon>Artiodactyla</taxon>
        <taxon>Ruminantia</taxon>
        <taxon>Pecora</taxon>
        <taxon>Cervidae</taxon>
        <taxon>Odocoileinae</taxon>
        <taxon>Odocoileus</taxon>
    </lineage>
</organism>
<dbReference type="InterPro" id="IPR016164">
    <property type="entry name" value="FAD-linked_Oxase-like_C"/>
</dbReference>
<dbReference type="InterPro" id="IPR016169">
    <property type="entry name" value="FAD-bd_PCMH_sub2"/>
</dbReference>
<comment type="cofactor">
    <cofactor evidence="1">
        <name>FAD</name>
        <dbReference type="ChEBI" id="CHEBI:57692"/>
    </cofactor>
</comment>
<dbReference type="InterPro" id="IPR016171">
    <property type="entry name" value="Vanillyl_alc_oxidase_C-sub2"/>
</dbReference>
<dbReference type="SUPFAM" id="SSF56176">
    <property type="entry name" value="FAD-binding/transporter-associated domain-like"/>
    <property type="match status" value="1"/>
</dbReference>
<comment type="similarity">
    <text evidence="3">Belongs to the FAD-binding oxidoreductase/transferase type 4 family.</text>
</comment>
<evidence type="ECO:0000256" key="9">
    <source>
        <dbReference type="ARBA" id="ARBA00038897"/>
    </source>
</evidence>
<dbReference type="InterPro" id="IPR016166">
    <property type="entry name" value="FAD-bd_PCMH"/>
</dbReference>
<keyword evidence="8" id="KW-0496">Mitochondrion</keyword>
<dbReference type="Gene3D" id="3.30.465.10">
    <property type="match status" value="2"/>
</dbReference>
<evidence type="ECO:0000256" key="3">
    <source>
        <dbReference type="ARBA" id="ARBA00008000"/>
    </source>
</evidence>
<evidence type="ECO:0000256" key="2">
    <source>
        <dbReference type="ARBA" id="ARBA00004173"/>
    </source>
</evidence>
<evidence type="ECO:0000256" key="4">
    <source>
        <dbReference type="ARBA" id="ARBA00022630"/>
    </source>
</evidence>
<dbReference type="GeneID" id="139029967"/>
<evidence type="ECO:0000256" key="6">
    <source>
        <dbReference type="ARBA" id="ARBA00022946"/>
    </source>
</evidence>
<keyword evidence="5" id="KW-0274">FAD</keyword>
<dbReference type="RefSeq" id="XP_070307644.1">
    <property type="nucleotide sequence ID" value="XM_070451543.1"/>
</dbReference>
<accession>A0ABM4GWE7</accession>
<proteinExistence type="inferred from homology"/>